<protein>
    <recommendedName>
        <fullName evidence="4">Transglycosylase SLT domain-containing protein</fullName>
    </recommendedName>
</protein>
<dbReference type="Proteomes" id="UP000647172">
    <property type="component" value="Unassembled WGS sequence"/>
</dbReference>
<evidence type="ECO:0000256" key="1">
    <source>
        <dbReference type="SAM" id="SignalP"/>
    </source>
</evidence>
<keyword evidence="1" id="KW-0732">Signal</keyword>
<reference evidence="2" key="1">
    <citation type="submission" date="2021-01" db="EMBL/GenBank/DDBJ databases">
        <title>Whole genome shotgun sequence of Actinoplanes nipponensis NBRC 14063.</title>
        <authorList>
            <person name="Komaki H."/>
            <person name="Tamura T."/>
        </authorList>
    </citation>
    <scope>NUCLEOTIDE SEQUENCE</scope>
    <source>
        <strain evidence="2">NBRC 14063</strain>
    </source>
</reference>
<evidence type="ECO:0000313" key="3">
    <source>
        <dbReference type="Proteomes" id="UP000647172"/>
    </source>
</evidence>
<sequence length="949" mass="101374">MRKNSIGILGILALLAGSAAATSAQAAPASPTAAGVAFAAPDNALGDDWQTSSDTAVAGVGDTDGFHLYVAREAAAFRWTPLATLRASGTDLGAWTGYVCTTGSGRYAVAVYAPVIATNRPAATMAGAFASVVDLATGTARHLVTGVQLAYFNPACGPSDRVLLTRAVGREGERTDLLAVDAVTAEVESTRRIDRQLTTPTPAPDGDYGIAGGRLVKVGATGRLTAVATPAGQPFAVEATSGGAVDLVSVRGEQAVAQRWQGGRLTRTGTGPRQRLQLFRGAGGNRLVGDVTKVRSGVPGLSTLRAERPVRAVSAQGHLMVERVAPTDKAVELTTRAAHSGREINGSISAGGGPTLSVPLPGRPAAKAGPAVRAGPAARLAEDAPACAVPRNNPSVQPLQPSYNMVEWAVEQAVHGQLLVQRPANYLKTGLNAYQPQVRFPPHQVAYGGTVPSQLMMAILSQETNMAQASWHGVPGDTANPLVSDYYGNRDANGNSNIEVIDYTKSDCGYGIGQVTTGMRAGETVFTPEDKVRIAVDYAANIAAAMNILIDKWNQLNQDSGGRNKLNDGDPRYIENWYAAVWAYNSGFYPYAERASHGGNWGVGWFNNPVNPRLPANRPRFLADPDDASHPGDWTYPELIMGWAETPQWYWLGNERLFKYSKPAFGSSGKLILPNIYSFCTSAKCVEGLPANPCPDRNENCWWHGETFWAICSSACATERLTYPLGSAERPLQRSYGTDCGNFTGDREPRKIGPPLIVYTLNETGQYNLGCPIGPSDGKFTLRLGNPAGGYANPVDPTWRFAQIDLHQLGAGHKGHMWFTHVYKPDYPDGDSNAKHQIVATWSPDLPYPDDTRYDIVAHLPSHGGEWDTSRYYIWPDPKGVVPKICSIDQSTNGADRWKYLGNLPLKKGARVQLKNVAAGAQGNIDIAFDAVAFIPTGTTDAQVCNADY</sequence>
<keyword evidence="3" id="KW-1185">Reference proteome</keyword>
<name>A0A919MIX0_9ACTN</name>
<organism evidence="2 3">
    <name type="scientific">Actinoplanes nipponensis</name>
    <dbReference type="NCBI Taxonomy" id="135950"/>
    <lineage>
        <taxon>Bacteria</taxon>
        <taxon>Bacillati</taxon>
        <taxon>Actinomycetota</taxon>
        <taxon>Actinomycetes</taxon>
        <taxon>Micromonosporales</taxon>
        <taxon>Micromonosporaceae</taxon>
        <taxon>Actinoplanes</taxon>
    </lineage>
</organism>
<dbReference type="AlphaFoldDB" id="A0A919MIX0"/>
<gene>
    <name evidence="2" type="ORF">Ani05nite_47330</name>
</gene>
<feature type="chain" id="PRO_5037916967" description="Transglycosylase SLT domain-containing protein" evidence="1">
    <location>
        <begin position="27"/>
        <end position="949"/>
    </location>
</feature>
<evidence type="ECO:0000313" key="2">
    <source>
        <dbReference type="EMBL" id="GIE51199.1"/>
    </source>
</evidence>
<feature type="signal peptide" evidence="1">
    <location>
        <begin position="1"/>
        <end position="26"/>
    </location>
</feature>
<dbReference type="EMBL" id="BOMQ01000055">
    <property type="protein sequence ID" value="GIE51199.1"/>
    <property type="molecule type" value="Genomic_DNA"/>
</dbReference>
<accession>A0A919MIX0</accession>
<evidence type="ECO:0008006" key="4">
    <source>
        <dbReference type="Google" id="ProtNLM"/>
    </source>
</evidence>
<proteinExistence type="predicted"/>
<comment type="caution">
    <text evidence="2">The sequence shown here is derived from an EMBL/GenBank/DDBJ whole genome shotgun (WGS) entry which is preliminary data.</text>
</comment>